<sequence length="29" mass="3411">MECICFYCKEAEGYEKLRASPWLIKDARG</sequence>
<accession>A0A0A9GU01</accession>
<dbReference type="AlphaFoldDB" id="A0A0A9GU01"/>
<name>A0A0A9GU01_ARUDO</name>
<organism evidence="1">
    <name type="scientific">Arundo donax</name>
    <name type="common">Giant reed</name>
    <name type="synonym">Donax arundinaceus</name>
    <dbReference type="NCBI Taxonomy" id="35708"/>
    <lineage>
        <taxon>Eukaryota</taxon>
        <taxon>Viridiplantae</taxon>
        <taxon>Streptophyta</taxon>
        <taxon>Embryophyta</taxon>
        <taxon>Tracheophyta</taxon>
        <taxon>Spermatophyta</taxon>
        <taxon>Magnoliopsida</taxon>
        <taxon>Liliopsida</taxon>
        <taxon>Poales</taxon>
        <taxon>Poaceae</taxon>
        <taxon>PACMAD clade</taxon>
        <taxon>Arundinoideae</taxon>
        <taxon>Arundineae</taxon>
        <taxon>Arundo</taxon>
    </lineage>
</organism>
<proteinExistence type="predicted"/>
<dbReference type="EMBL" id="GBRH01170887">
    <property type="protein sequence ID" value="JAE27009.1"/>
    <property type="molecule type" value="Transcribed_RNA"/>
</dbReference>
<protein>
    <submittedName>
        <fullName evidence="1">Uncharacterized protein</fullName>
    </submittedName>
</protein>
<reference evidence="1" key="2">
    <citation type="journal article" date="2015" name="Data Brief">
        <title>Shoot transcriptome of the giant reed, Arundo donax.</title>
        <authorList>
            <person name="Barrero R.A."/>
            <person name="Guerrero F.D."/>
            <person name="Moolhuijzen P."/>
            <person name="Goolsby J.A."/>
            <person name="Tidwell J."/>
            <person name="Bellgard S.E."/>
            <person name="Bellgard M.I."/>
        </authorList>
    </citation>
    <scope>NUCLEOTIDE SEQUENCE</scope>
    <source>
        <tissue evidence="1">Shoot tissue taken approximately 20 cm above the soil surface</tissue>
    </source>
</reference>
<reference evidence="1" key="1">
    <citation type="submission" date="2014-09" db="EMBL/GenBank/DDBJ databases">
        <authorList>
            <person name="Magalhaes I.L.F."/>
            <person name="Oliveira U."/>
            <person name="Santos F.R."/>
            <person name="Vidigal T.H.D.A."/>
            <person name="Brescovit A.D."/>
            <person name="Santos A.J."/>
        </authorList>
    </citation>
    <scope>NUCLEOTIDE SEQUENCE</scope>
    <source>
        <tissue evidence="1">Shoot tissue taken approximately 20 cm above the soil surface</tissue>
    </source>
</reference>
<evidence type="ECO:0000313" key="1">
    <source>
        <dbReference type="EMBL" id="JAE27009.1"/>
    </source>
</evidence>